<evidence type="ECO:0000256" key="1">
    <source>
        <dbReference type="ARBA" id="ARBA00022441"/>
    </source>
</evidence>
<evidence type="ECO:0000259" key="3">
    <source>
        <dbReference type="Pfam" id="PF24981"/>
    </source>
</evidence>
<evidence type="ECO:0000313" key="4">
    <source>
        <dbReference type="EMBL" id="CAD8052363.1"/>
    </source>
</evidence>
<feature type="domain" description="Attractin/MKLN-like beta-propeller" evidence="3">
    <location>
        <begin position="385"/>
        <end position="520"/>
    </location>
</feature>
<dbReference type="PANTHER" id="PTHR46260:SF3">
    <property type="entry name" value="RING-TYPE DOMAIN-CONTAINING PROTEIN"/>
    <property type="match status" value="1"/>
</dbReference>
<dbReference type="EMBL" id="CAJJDM010000016">
    <property type="protein sequence ID" value="CAD8052363.1"/>
    <property type="molecule type" value="Genomic_DNA"/>
</dbReference>
<gene>
    <name evidence="4" type="ORF">PPRIM_AZ9-3.1.T0190145</name>
</gene>
<dbReference type="Proteomes" id="UP000688137">
    <property type="component" value="Unassembled WGS sequence"/>
</dbReference>
<dbReference type="InterPro" id="IPR056737">
    <property type="entry name" value="Beta-prop_ATRN-MKLN-like"/>
</dbReference>
<reference evidence="4" key="1">
    <citation type="submission" date="2021-01" db="EMBL/GenBank/DDBJ databases">
        <authorList>
            <consortium name="Genoscope - CEA"/>
            <person name="William W."/>
        </authorList>
    </citation>
    <scope>NUCLEOTIDE SEQUENCE</scope>
</reference>
<comment type="caution">
    <text evidence="4">The sequence shown here is derived from an EMBL/GenBank/DDBJ whole genome shotgun (WGS) entry which is preliminary data.</text>
</comment>
<dbReference type="AlphaFoldDB" id="A0A8S1KD20"/>
<dbReference type="Pfam" id="PF24981">
    <property type="entry name" value="Beta-prop_ATRN-LZTR1"/>
    <property type="match status" value="1"/>
</dbReference>
<organism evidence="4 5">
    <name type="scientific">Paramecium primaurelia</name>
    <dbReference type="NCBI Taxonomy" id="5886"/>
    <lineage>
        <taxon>Eukaryota</taxon>
        <taxon>Sar</taxon>
        <taxon>Alveolata</taxon>
        <taxon>Ciliophora</taxon>
        <taxon>Intramacronucleata</taxon>
        <taxon>Oligohymenophorea</taxon>
        <taxon>Peniculida</taxon>
        <taxon>Parameciidae</taxon>
        <taxon>Paramecium</taxon>
    </lineage>
</organism>
<accession>A0A8S1KD20</accession>
<dbReference type="PANTHER" id="PTHR46260">
    <property type="entry name" value="RING-TYPE DOMAIN-CONTAINING PROTEIN"/>
    <property type="match status" value="1"/>
</dbReference>
<evidence type="ECO:0000313" key="5">
    <source>
        <dbReference type="Proteomes" id="UP000688137"/>
    </source>
</evidence>
<keyword evidence="5" id="KW-1185">Reference proteome</keyword>
<protein>
    <recommendedName>
        <fullName evidence="3">Attractin/MKLN-like beta-propeller domain-containing protein</fullName>
    </recommendedName>
</protein>
<proteinExistence type="predicted"/>
<sequence length="601" mass="69791">MSANQTLYNQQCSNSEHRAQITNYCACIDCLRPLCPECIQEHYSYHIQAKTQPAIQSILNTRTNCERKIAKAIDQLRKEYEQCDIQGIFNPDEILNHEISRMNEAKEQMLEIITIFFKQQENLLETKVKENQLKVRNIGGIFQKIEAVIEQLEILRNSLLTSSDPFLHFHKACRLDVKSLLDRYKSDLKKSIKSKELDPINVHIDEHKLFNLKNELSKIVIIHTNDIEDSGDNVSVLSKNKDQSINYSIQGYNGPQMNNAQNEHLHFLQKQSKQQMSNVGDIDDPLQGTMTNHEFSIVRPNYFQGQSKFLHFMINRSKIMKIADLQTKQWLTLQIDYQVPAFHKSIVTPNGDVYISGGVIDQKDNIKESIIRKYTQDGKIQQIGRLTYPRSSHSMVYCNQAIYILCGYLDHSKITSSMEKYNIQTQKMELCSPCIKPANQPGCCTFNDRYIYKFGGNDENGQILFVIEKYDTFTNKWEQINPNFEDSLESSKFLTTFLTSACVQINQNNIYVFGGYEEDDKGVSFSFLLNIGQVKHTIHQVNVRPLLYPEGFWNNQVIIHDHKLYVLQNIEVEGNQIDENNRSLLCFDGYKWNELQYQISY</sequence>
<dbReference type="OMA" id="HEISRMN"/>
<keyword evidence="2" id="KW-0677">Repeat</keyword>
<keyword evidence="1" id="KW-0880">Kelch repeat</keyword>
<name>A0A8S1KD20_PARPR</name>
<dbReference type="InterPro" id="IPR051746">
    <property type="entry name" value="Kelch_domain_containing_8"/>
</dbReference>
<evidence type="ECO:0000256" key="2">
    <source>
        <dbReference type="ARBA" id="ARBA00022737"/>
    </source>
</evidence>